<proteinExistence type="inferred from homology"/>
<feature type="binding site" evidence="10">
    <location>
        <position position="9"/>
    </location>
    <ligand>
        <name>Mg(2+)</name>
        <dbReference type="ChEBI" id="CHEBI:18420"/>
    </ligand>
</feature>
<dbReference type="CDD" id="cd07512">
    <property type="entry name" value="HAD_PGPase"/>
    <property type="match status" value="1"/>
</dbReference>
<keyword evidence="12" id="KW-1185">Reference proteome</keyword>
<evidence type="ECO:0000256" key="5">
    <source>
        <dbReference type="ARBA" id="ARBA00013078"/>
    </source>
</evidence>
<evidence type="ECO:0000256" key="2">
    <source>
        <dbReference type="ARBA" id="ARBA00001946"/>
    </source>
</evidence>
<dbReference type="NCBIfam" id="TIGR01549">
    <property type="entry name" value="HAD-SF-IA-v1"/>
    <property type="match status" value="1"/>
</dbReference>
<evidence type="ECO:0000256" key="10">
    <source>
        <dbReference type="HAMAP-Rule" id="MF_00495"/>
    </source>
</evidence>
<name>A0ABV3TL40_9RHOB</name>
<dbReference type="InterPro" id="IPR023214">
    <property type="entry name" value="HAD_sf"/>
</dbReference>
<dbReference type="SFLD" id="SFLDG01129">
    <property type="entry name" value="C1.5:_HAD__Beta-PGM__Phosphata"/>
    <property type="match status" value="1"/>
</dbReference>
<dbReference type="Pfam" id="PF13419">
    <property type="entry name" value="HAD_2"/>
    <property type="match status" value="1"/>
</dbReference>
<reference evidence="11 12" key="1">
    <citation type="journal article" date="2011" name="Int. J. Syst. Evol. Microbiol.">
        <title>Zhongshania antarctica gen. nov., sp. nov. and Zhongshania guokunii sp. nov., gammaproteobacteria respectively isolated from coastal attached (fast) ice and surface seawater of the Antarctic.</title>
        <authorList>
            <person name="Li H.J."/>
            <person name="Zhang X.Y."/>
            <person name="Chen C.X."/>
            <person name="Zhang Y.J."/>
            <person name="Gao Z.M."/>
            <person name="Yu Y."/>
            <person name="Chen X.L."/>
            <person name="Chen B."/>
            <person name="Zhang Y.Z."/>
        </authorList>
    </citation>
    <scope>NUCLEOTIDE SEQUENCE [LARGE SCALE GENOMIC DNA]</scope>
    <source>
        <strain evidence="11 12">15-R06ZXC-3</strain>
    </source>
</reference>
<comment type="catalytic activity">
    <reaction evidence="1 10">
        <text>2-phosphoglycolate + H2O = glycolate + phosphate</text>
        <dbReference type="Rhea" id="RHEA:14369"/>
        <dbReference type="ChEBI" id="CHEBI:15377"/>
        <dbReference type="ChEBI" id="CHEBI:29805"/>
        <dbReference type="ChEBI" id="CHEBI:43474"/>
        <dbReference type="ChEBI" id="CHEBI:58033"/>
        <dbReference type="EC" id="3.1.3.18"/>
    </reaction>
</comment>
<dbReference type="EMBL" id="JBFRYC010000006">
    <property type="protein sequence ID" value="MEX1662283.1"/>
    <property type="molecule type" value="Genomic_DNA"/>
</dbReference>
<dbReference type="SUPFAM" id="SSF56784">
    <property type="entry name" value="HAD-like"/>
    <property type="match status" value="1"/>
</dbReference>
<dbReference type="EC" id="3.1.3.18" evidence="5 10"/>
<evidence type="ECO:0000313" key="11">
    <source>
        <dbReference type="EMBL" id="MEX1662283.1"/>
    </source>
</evidence>
<comment type="pathway">
    <text evidence="3 10">Organic acid metabolism; glycolate biosynthesis; glycolate from 2-phosphoglycolate: step 1/1.</text>
</comment>
<gene>
    <name evidence="11" type="ORF">AB4874_11600</name>
</gene>
<feature type="active site" description="Nucleophile" evidence="10">
    <location>
        <position position="9"/>
    </location>
</feature>
<dbReference type="InterPro" id="IPR041492">
    <property type="entry name" value="HAD_2"/>
</dbReference>
<dbReference type="RefSeq" id="WP_368392104.1">
    <property type="nucleotide sequence ID" value="NZ_JBFRYC010000006.1"/>
</dbReference>
<comment type="function">
    <text evidence="10">Specifically catalyzes the dephosphorylation of 2-phosphoglycolate. Is involved in the dissimilation of the intracellular 2-phosphoglycolate formed during the DNA repair of 3'-phosphoglycolate ends, a major class of DNA lesions induced by oxidative stress.</text>
</comment>
<evidence type="ECO:0000256" key="1">
    <source>
        <dbReference type="ARBA" id="ARBA00000830"/>
    </source>
</evidence>
<accession>A0ABV3TL40</accession>
<keyword evidence="9 10" id="KW-0119">Carbohydrate metabolism</keyword>
<dbReference type="InterPro" id="IPR036412">
    <property type="entry name" value="HAD-like_sf"/>
</dbReference>
<feature type="binding site" evidence="10">
    <location>
        <position position="11"/>
    </location>
    <ligand>
        <name>Mg(2+)</name>
        <dbReference type="ChEBI" id="CHEBI:18420"/>
    </ligand>
</feature>
<dbReference type="HAMAP" id="MF_00495">
    <property type="entry name" value="GPH_hydrolase_bact"/>
    <property type="match status" value="1"/>
</dbReference>
<dbReference type="SFLD" id="SFLDG01135">
    <property type="entry name" value="C1.5.6:_HAD__Beta-PGM__Phospha"/>
    <property type="match status" value="1"/>
</dbReference>
<evidence type="ECO:0000256" key="9">
    <source>
        <dbReference type="ARBA" id="ARBA00023277"/>
    </source>
</evidence>
<dbReference type="InterPro" id="IPR050155">
    <property type="entry name" value="HAD-like_hydrolase_sf"/>
</dbReference>
<dbReference type="InterPro" id="IPR023198">
    <property type="entry name" value="PGP-like_dom2"/>
</dbReference>
<keyword evidence="6 10" id="KW-0479">Metal-binding</keyword>
<organism evidence="11 12">
    <name type="scientific">Thioclava arctica</name>
    <dbReference type="NCBI Taxonomy" id="3238301"/>
    <lineage>
        <taxon>Bacteria</taxon>
        <taxon>Pseudomonadati</taxon>
        <taxon>Pseudomonadota</taxon>
        <taxon>Alphaproteobacteria</taxon>
        <taxon>Rhodobacterales</taxon>
        <taxon>Paracoccaceae</taxon>
        <taxon>Thioclava</taxon>
    </lineage>
</organism>
<dbReference type="InterPro" id="IPR006439">
    <property type="entry name" value="HAD-SF_hydro_IA"/>
</dbReference>
<dbReference type="InterPro" id="IPR037512">
    <property type="entry name" value="PGPase_prok"/>
</dbReference>
<dbReference type="PRINTS" id="PR00413">
    <property type="entry name" value="HADHALOGNASE"/>
</dbReference>
<comment type="caution">
    <text evidence="11">The sequence shown here is derived from an EMBL/GenBank/DDBJ whole genome shotgun (WGS) entry which is preliminary data.</text>
</comment>
<dbReference type="PANTHER" id="PTHR43434:SF1">
    <property type="entry name" value="PHOSPHOGLYCOLATE PHOSPHATASE"/>
    <property type="match status" value="1"/>
</dbReference>
<dbReference type="Proteomes" id="UP001557465">
    <property type="component" value="Unassembled WGS sequence"/>
</dbReference>
<keyword evidence="7 10" id="KW-0378">Hydrolase</keyword>
<sequence>MSAPCVIFDLDGTLIDSVPAIHAVSNAVLTDMGFEALSLPMIRSFVGKGVPNLVRQLLITSNEDPDGPLFPRVESALIARYETDVDGNILYPGVLEALDQLADRGCKMAICTNKPYAPAEAALRHVGLWDRFDVVLGGDSRPTRKPDPEMLHHCHVLLGGGAMLYVGDSEVDAETAVNAEAKFVLYTEGYRQTPVHEMPHHVAFSDFKMLPAIVEHFEW</sequence>
<evidence type="ECO:0000256" key="7">
    <source>
        <dbReference type="ARBA" id="ARBA00022801"/>
    </source>
</evidence>
<comment type="cofactor">
    <cofactor evidence="2 10">
        <name>Mg(2+)</name>
        <dbReference type="ChEBI" id="CHEBI:18420"/>
    </cofactor>
</comment>
<evidence type="ECO:0000313" key="12">
    <source>
        <dbReference type="Proteomes" id="UP001557465"/>
    </source>
</evidence>
<feature type="binding site" evidence="10">
    <location>
        <position position="168"/>
    </location>
    <ligand>
        <name>Mg(2+)</name>
        <dbReference type="ChEBI" id="CHEBI:18420"/>
    </ligand>
</feature>
<dbReference type="PANTHER" id="PTHR43434">
    <property type="entry name" value="PHOSPHOGLYCOLATE PHOSPHATASE"/>
    <property type="match status" value="1"/>
</dbReference>
<keyword evidence="8 10" id="KW-0460">Magnesium</keyword>
<comment type="similarity">
    <text evidence="4 10">Belongs to the HAD-like hydrolase superfamily. CbbY/CbbZ/Gph/YieH family.</text>
</comment>
<evidence type="ECO:0000256" key="3">
    <source>
        <dbReference type="ARBA" id="ARBA00004818"/>
    </source>
</evidence>
<dbReference type="Gene3D" id="1.10.150.240">
    <property type="entry name" value="Putative phosphatase, domain 2"/>
    <property type="match status" value="1"/>
</dbReference>
<dbReference type="SFLD" id="SFLDS00003">
    <property type="entry name" value="Haloacid_Dehalogenase"/>
    <property type="match status" value="1"/>
</dbReference>
<dbReference type="Gene3D" id="3.40.50.1000">
    <property type="entry name" value="HAD superfamily/HAD-like"/>
    <property type="match status" value="1"/>
</dbReference>
<evidence type="ECO:0000256" key="4">
    <source>
        <dbReference type="ARBA" id="ARBA00006171"/>
    </source>
</evidence>
<evidence type="ECO:0000256" key="6">
    <source>
        <dbReference type="ARBA" id="ARBA00022723"/>
    </source>
</evidence>
<evidence type="ECO:0000256" key="8">
    <source>
        <dbReference type="ARBA" id="ARBA00022842"/>
    </source>
</evidence>
<protein>
    <recommendedName>
        <fullName evidence="5 10">Phosphoglycolate phosphatase</fullName>
        <shortName evidence="10">PGP</shortName>
        <shortName evidence="10">PGPase</shortName>
        <ecNumber evidence="5 10">3.1.3.18</ecNumber>
    </recommendedName>
</protein>